<evidence type="ECO:0000256" key="1">
    <source>
        <dbReference type="SAM" id="MobiDB-lite"/>
    </source>
</evidence>
<feature type="compositionally biased region" description="Low complexity" evidence="1">
    <location>
        <begin position="102"/>
        <end position="116"/>
    </location>
</feature>
<feature type="compositionally biased region" description="Gly residues" evidence="1">
    <location>
        <begin position="434"/>
        <end position="449"/>
    </location>
</feature>
<dbReference type="Gene3D" id="1.20.1260.20">
    <property type="entry name" value="PPE superfamily"/>
    <property type="match status" value="1"/>
</dbReference>
<sequence length="558" mass="55165">MALATSGLDVEPEGLDAVAELIATVGRLLATGLDEDVSPCGGDAVSEAIMANLNARLRWLVSHFHAGHDQASAAADIVTDNARAYRHEDAVAAAAYTGTGPAATAPASAVSPGPVRAPDRAPATQPIPDISGTDGEELARALESGAGPGPALAMAARLTALATQAGAASSELAAAQALLISSGESAVHPPLMARLTRALTWSTAVAGHAADLSASFTAAAGAFSATYAAVGPSPGWRGLKLAYREALAESAATLGAAQPKADSLDATLTSWQNESTDAVSGYQETGYTVGTHPGDLPGPGLAPDGAGGDEPADGGGDDEGPDEGDAEPPDLGEGIDDAAARELGAAEDTPLEALDEAPTGIEELLSPLLGSLGSLGQANPLQSIGKLGEQLGQQVGQFGQQAGQLFQQAGKLGQHHPVSPIKANPLANTHLSGAHGGGKGVTPGGGIPGGPHTSSAPPAPSASPTPTQGKPAAAMPSASSGGGSGMGMMPMSRGMGSEAKSSAVPQYPGEPLDDVPNHGTAGVVGETTKPEPAVDPSTKKAVLERLAKRKLHAADDDQ</sequence>
<gene>
    <name evidence="2" type="ORF">B8W67_15560</name>
</gene>
<name>A0A7I7SJ01_9MYCO</name>
<proteinExistence type="predicted"/>
<comment type="caution">
    <text evidence="2">The sequence shown here is derived from an EMBL/GenBank/DDBJ whole genome shotgun (WGS) entry which is preliminary data.</text>
</comment>
<evidence type="ECO:0000313" key="3">
    <source>
        <dbReference type="Proteomes" id="UP000193577"/>
    </source>
</evidence>
<dbReference type="EMBL" id="NCXO01000039">
    <property type="protein sequence ID" value="OSC31897.1"/>
    <property type="molecule type" value="Genomic_DNA"/>
</dbReference>
<accession>A0A7I7SJ01</accession>
<feature type="region of interest" description="Disordered" evidence="1">
    <location>
        <begin position="412"/>
        <end position="538"/>
    </location>
</feature>
<dbReference type="SUPFAM" id="SSF140459">
    <property type="entry name" value="PE/PPE dimer-like"/>
    <property type="match status" value="1"/>
</dbReference>
<feature type="region of interest" description="Disordered" evidence="1">
    <location>
        <begin position="284"/>
        <end position="335"/>
    </location>
</feature>
<protein>
    <submittedName>
        <fullName evidence="2">Uncharacterized protein</fullName>
    </submittedName>
</protein>
<dbReference type="AlphaFoldDB" id="A0A7I7SJ01"/>
<dbReference type="RefSeq" id="WP_069391725.1">
    <property type="nucleotide sequence ID" value="NZ_AP022594.1"/>
</dbReference>
<dbReference type="InterPro" id="IPR038332">
    <property type="entry name" value="PPE_sf"/>
</dbReference>
<feature type="compositionally biased region" description="Low complexity" evidence="1">
    <location>
        <begin position="293"/>
        <end position="304"/>
    </location>
</feature>
<feature type="region of interest" description="Disordered" evidence="1">
    <location>
        <begin position="102"/>
        <end position="133"/>
    </location>
</feature>
<reference evidence="2 3" key="1">
    <citation type="submission" date="2017-04" db="EMBL/GenBank/DDBJ databases">
        <title>The new phylogeny of genus Mycobacterium.</title>
        <authorList>
            <person name="Tortoli E."/>
            <person name="Trovato A."/>
            <person name="Cirillo D.M."/>
        </authorList>
    </citation>
    <scope>NUCLEOTIDE SEQUENCE [LARGE SCALE GENOMIC DNA]</scope>
    <source>
        <strain evidence="2 3">KCTC 19819</strain>
    </source>
</reference>
<keyword evidence="3" id="KW-1185">Reference proteome</keyword>
<organism evidence="2 3">
    <name type="scientific">Mycolicibacillus koreensis</name>
    <dbReference type="NCBI Taxonomy" id="1069220"/>
    <lineage>
        <taxon>Bacteria</taxon>
        <taxon>Bacillati</taxon>
        <taxon>Actinomycetota</taxon>
        <taxon>Actinomycetes</taxon>
        <taxon>Mycobacteriales</taxon>
        <taxon>Mycobacteriaceae</taxon>
        <taxon>Mycolicibacillus</taxon>
    </lineage>
</organism>
<feature type="compositionally biased region" description="Low complexity" evidence="1">
    <location>
        <begin position="487"/>
        <end position="497"/>
    </location>
</feature>
<evidence type="ECO:0000313" key="2">
    <source>
        <dbReference type="EMBL" id="OSC31897.1"/>
    </source>
</evidence>
<feature type="compositionally biased region" description="Acidic residues" evidence="1">
    <location>
        <begin position="310"/>
        <end position="335"/>
    </location>
</feature>
<feature type="compositionally biased region" description="Low complexity" evidence="1">
    <location>
        <begin position="464"/>
        <end position="479"/>
    </location>
</feature>
<dbReference type="Proteomes" id="UP000193577">
    <property type="component" value="Unassembled WGS sequence"/>
</dbReference>
<dbReference type="OrthoDB" id="4716227at2"/>